<name>A0AAN9YWA9_9PEZI</name>
<accession>A0AAN9YWA9</accession>
<organism evidence="2 3">
    <name type="scientific">Diatrype stigma</name>
    <dbReference type="NCBI Taxonomy" id="117547"/>
    <lineage>
        <taxon>Eukaryota</taxon>
        <taxon>Fungi</taxon>
        <taxon>Dikarya</taxon>
        <taxon>Ascomycota</taxon>
        <taxon>Pezizomycotina</taxon>
        <taxon>Sordariomycetes</taxon>
        <taxon>Xylariomycetidae</taxon>
        <taxon>Xylariales</taxon>
        <taxon>Diatrypaceae</taxon>
        <taxon>Diatrype</taxon>
    </lineage>
</organism>
<proteinExistence type="predicted"/>
<reference evidence="2 3" key="1">
    <citation type="submission" date="2024-02" db="EMBL/GenBank/DDBJ databases">
        <title>De novo assembly and annotation of 12 fungi associated with fruit tree decline syndrome in Ontario, Canada.</title>
        <authorList>
            <person name="Sulman M."/>
            <person name="Ellouze W."/>
            <person name="Ilyukhin E."/>
        </authorList>
    </citation>
    <scope>NUCLEOTIDE SEQUENCE [LARGE SCALE GENOMIC DNA]</scope>
    <source>
        <strain evidence="2 3">M11/M66-122</strain>
    </source>
</reference>
<evidence type="ECO:0000256" key="1">
    <source>
        <dbReference type="SAM" id="MobiDB-lite"/>
    </source>
</evidence>
<protein>
    <submittedName>
        <fullName evidence="2">Uncharacterized protein</fullName>
    </submittedName>
</protein>
<evidence type="ECO:0000313" key="3">
    <source>
        <dbReference type="Proteomes" id="UP001320420"/>
    </source>
</evidence>
<sequence>MAAPNYNSHPLPVTPQHQAQHPQQYQQYPEPGTYQRSQLQQQAQPTAAPVSTPPVTNIRKSRGFSFKSDKSHKSHKSSDSGHHHHHVTETSAEKESKRLHSKADPSVAINEAEPCSTPRFPQDGYYNGRRESNMYDPRQPGYQDGYDGGRSRVSRLQSEPPVNRPMGGRNVYPMPNNHRSYETVASGSGSGSYGEPAGYQTDPTSSENSSIERRSPPKRQEPINDYGINFGQDSSYQPPALGVPVAPPMAPHVTESAPPPPRKDVGASMLRKVSRVETLGSQQGSPSTEKRKSWFGRRFSKNS</sequence>
<gene>
    <name evidence="2" type="ORF">SLS62_001244</name>
</gene>
<feature type="compositionally biased region" description="Basic and acidic residues" evidence="1">
    <location>
        <begin position="210"/>
        <end position="222"/>
    </location>
</feature>
<comment type="caution">
    <text evidence="2">The sequence shown here is derived from an EMBL/GenBank/DDBJ whole genome shotgun (WGS) entry which is preliminary data.</text>
</comment>
<dbReference type="Proteomes" id="UP001320420">
    <property type="component" value="Unassembled WGS sequence"/>
</dbReference>
<dbReference type="PANTHER" id="PTHR28186">
    <property type="entry name" value="MEIOTICALLY UP-REGULATED GENE 9 PROTEIN"/>
    <property type="match status" value="1"/>
</dbReference>
<dbReference type="EMBL" id="JAKJXP020000005">
    <property type="protein sequence ID" value="KAK7756799.1"/>
    <property type="molecule type" value="Genomic_DNA"/>
</dbReference>
<dbReference type="AlphaFoldDB" id="A0AAN9YWA9"/>
<feature type="compositionally biased region" description="Basic residues" evidence="1">
    <location>
        <begin position="293"/>
        <end position="303"/>
    </location>
</feature>
<dbReference type="PANTHER" id="PTHR28186:SF1">
    <property type="entry name" value="MEIOTICALLY UP-REGULATED GENE 9 PROTEIN"/>
    <property type="match status" value="1"/>
</dbReference>
<feature type="region of interest" description="Disordered" evidence="1">
    <location>
        <begin position="1"/>
        <end position="303"/>
    </location>
</feature>
<feature type="compositionally biased region" description="Low complexity" evidence="1">
    <location>
        <begin position="40"/>
        <end position="56"/>
    </location>
</feature>
<feature type="compositionally biased region" description="Low complexity" evidence="1">
    <location>
        <begin position="15"/>
        <end position="29"/>
    </location>
</feature>
<feature type="compositionally biased region" description="Basic and acidic residues" evidence="1">
    <location>
        <begin position="67"/>
        <end position="103"/>
    </location>
</feature>
<evidence type="ECO:0000313" key="2">
    <source>
        <dbReference type="EMBL" id="KAK7756799.1"/>
    </source>
</evidence>
<dbReference type="InterPro" id="IPR018809">
    <property type="entry name" value="DUF2406"/>
</dbReference>
<keyword evidence="3" id="KW-1185">Reference proteome</keyword>